<dbReference type="PANTHER" id="PTHR21661">
    <property type="entry name" value="EPOXIDE HYDROLASE 1-RELATED"/>
    <property type="match status" value="1"/>
</dbReference>
<dbReference type="PROSITE" id="PS00061">
    <property type="entry name" value="ADH_SHORT"/>
    <property type="match status" value="1"/>
</dbReference>
<reference evidence="6 7" key="1">
    <citation type="submission" date="2016-09" db="EMBL/GenBank/DDBJ databases">
        <authorList>
            <person name="Capua I."/>
            <person name="De Benedictis P."/>
            <person name="Joannis T."/>
            <person name="Lombin L.H."/>
            <person name="Cattoli G."/>
        </authorList>
    </citation>
    <scope>NUCLEOTIDE SEQUENCE [LARGE SCALE GENOMIC DNA]</scope>
    <source>
        <strain evidence="6 7">IMI 309357</strain>
    </source>
</reference>
<dbReference type="InterPro" id="IPR020904">
    <property type="entry name" value="Sc_DH/Rdtase_CS"/>
</dbReference>
<dbReference type="InterPro" id="IPR002347">
    <property type="entry name" value="SDR_fam"/>
</dbReference>
<proteinExistence type="inferred from homology"/>
<evidence type="ECO:0000313" key="7">
    <source>
        <dbReference type="Proteomes" id="UP000176998"/>
    </source>
</evidence>
<keyword evidence="2 6" id="KW-0378">Hydrolase</keyword>
<dbReference type="PANTHER" id="PTHR21661:SF79">
    <property type="entry name" value="EPOXIDE HYDROLASE"/>
    <property type="match status" value="1"/>
</dbReference>
<evidence type="ECO:0000313" key="6">
    <source>
        <dbReference type="EMBL" id="OHE94064.1"/>
    </source>
</evidence>
<dbReference type="RefSeq" id="XP_022471228.1">
    <property type="nucleotide sequence ID" value="XM_022622266.1"/>
</dbReference>
<dbReference type="GO" id="GO:0004301">
    <property type="term" value="F:epoxide hydrolase activity"/>
    <property type="evidence" value="ECO:0007669"/>
    <property type="project" value="TreeGrafter"/>
</dbReference>
<dbReference type="EMBL" id="MJBS01000107">
    <property type="protein sequence ID" value="OHE94064.1"/>
    <property type="molecule type" value="Genomic_DNA"/>
</dbReference>
<dbReference type="InterPro" id="IPR010497">
    <property type="entry name" value="Epoxide_hydro_N"/>
</dbReference>
<dbReference type="STRING" id="1209926.A0A1G4AY44"/>
<keyword evidence="3" id="KW-0521">NADP</keyword>
<name>A0A1G4AY44_9PEZI</name>
<dbReference type="OrthoDB" id="7130006at2759"/>
<dbReference type="Proteomes" id="UP000176998">
    <property type="component" value="Unassembled WGS sequence"/>
</dbReference>
<evidence type="ECO:0000256" key="1">
    <source>
        <dbReference type="ARBA" id="ARBA00010088"/>
    </source>
</evidence>
<feature type="domain" description="Epoxide hydrolase N-terminal" evidence="5">
    <location>
        <begin position="304"/>
        <end position="409"/>
    </location>
</feature>
<dbReference type="Gene3D" id="3.40.50.720">
    <property type="entry name" value="NAD(P)-binding Rossmann-like Domain"/>
    <property type="match status" value="1"/>
</dbReference>
<keyword evidence="7" id="KW-1185">Reference proteome</keyword>
<comment type="similarity">
    <text evidence="1">Belongs to the peptidase S33 family.</text>
</comment>
<evidence type="ECO:0000259" key="5">
    <source>
        <dbReference type="Pfam" id="PF06441"/>
    </source>
</evidence>
<accession>A0A1G4AY44</accession>
<protein>
    <submittedName>
        <fullName evidence="6">Epoxide hydrolase</fullName>
    </submittedName>
</protein>
<dbReference type="SUPFAM" id="SSF51735">
    <property type="entry name" value="NAD(P)-binding Rossmann-fold domains"/>
    <property type="match status" value="1"/>
</dbReference>
<dbReference type="AlphaFoldDB" id="A0A1G4AY44"/>
<comment type="caution">
    <text evidence="6">The sequence shown here is derived from an EMBL/GenBank/DDBJ whole genome shotgun (WGS) entry which is preliminary data.</text>
</comment>
<gene>
    <name evidence="6" type="ORF">CORC01_10639</name>
</gene>
<evidence type="ECO:0000256" key="4">
    <source>
        <dbReference type="SAM" id="MobiDB-lite"/>
    </source>
</evidence>
<organism evidence="6 7">
    <name type="scientific">Colletotrichum orchidophilum</name>
    <dbReference type="NCBI Taxonomy" id="1209926"/>
    <lineage>
        <taxon>Eukaryota</taxon>
        <taxon>Fungi</taxon>
        <taxon>Dikarya</taxon>
        <taxon>Ascomycota</taxon>
        <taxon>Pezizomycotina</taxon>
        <taxon>Sordariomycetes</taxon>
        <taxon>Hypocreomycetidae</taxon>
        <taxon>Glomerellales</taxon>
        <taxon>Glomerellaceae</taxon>
        <taxon>Colletotrichum</taxon>
    </lineage>
</organism>
<dbReference type="Pfam" id="PF13561">
    <property type="entry name" value="adh_short_C2"/>
    <property type="match status" value="1"/>
</dbReference>
<dbReference type="InterPro" id="IPR036291">
    <property type="entry name" value="NAD(P)-bd_dom_sf"/>
</dbReference>
<dbReference type="FunFam" id="3.40.50.720:FF:000084">
    <property type="entry name" value="Short-chain dehydrogenase reductase"/>
    <property type="match status" value="1"/>
</dbReference>
<dbReference type="PRINTS" id="PR00081">
    <property type="entry name" value="GDHRDH"/>
</dbReference>
<evidence type="ECO:0000256" key="2">
    <source>
        <dbReference type="ARBA" id="ARBA00022801"/>
    </source>
</evidence>
<dbReference type="Gene3D" id="3.40.50.1820">
    <property type="entry name" value="alpha/beta hydrolase"/>
    <property type="match status" value="1"/>
</dbReference>
<dbReference type="SUPFAM" id="SSF53474">
    <property type="entry name" value="alpha/beta-Hydrolases"/>
    <property type="match status" value="1"/>
</dbReference>
<feature type="region of interest" description="Disordered" evidence="4">
    <location>
        <begin position="677"/>
        <end position="711"/>
    </location>
</feature>
<sequence length="711" mass="79882">MPSDHLDDVRPMFELRGRNYIVTGGAQGIGFACTRAICEMGGNVAVFDIQDKPVDEFTTLTEKFGTKTLYIKTDVTSQESIQAAFETVIAEFGSINGCVPAAGIAIDKPFLDQTWAEFNRIQEINASLLPLYTPHSIRFLRMHSMVLLASQSAHIALPGYRMAAYNASKGAVFMLSKALAVELAPHNIRVNTISPGFVDSEMTRNVRASKSQREGEQMWLAPPNQRLSTQNDLTGAVVYLLSDAARHTTAADIPITGGLHAGTMDVHPIVLGGVLPRGQHLSHSSLTTEQVILAPNPAMSDIIEFRVDIPREDVDRLQRKLQDTRLPGRSIVPDAGSNYGPEYQWARDLYNAWVNDFDWDEAQREMNQVPHHLATIEDLTIHFVHARSESPKAIPLLAIHGWPGSFWEFSQVWGPLSRPSNPDDPAFHVVAPSMPGFCWSSWPPQSGWTLQDNARIFDKLMKMLGYNEYMVQCGDWGHFVGRELGANYTDSCKLLHCNFAPSPMPEDVELTERENKVSRRSEDWLQNHIGYAVTMRTRPHAIGIALHDNPMGILMWVGEKYNEAANPENQTKPFWTKAILATASLYFFTGCIMPSMLPYHENLTHDKFPEFAMNEENRIKIPFGYTSCLWDTEPASKRAVERTGNLVFYRERDDAGHFAALEHPDGLMQDVRDLAKQAWEEQPEAESSRNTGGLKLSFNPIDSRVRHEYRS</sequence>
<dbReference type="GeneID" id="34563776"/>
<dbReference type="GO" id="GO:0097176">
    <property type="term" value="P:epoxide metabolic process"/>
    <property type="evidence" value="ECO:0007669"/>
    <property type="project" value="TreeGrafter"/>
</dbReference>
<evidence type="ECO:0000256" key="3">
    <source>
        <dbReference type="ARBA" id="ARBA00022857"/>
    </source>
</evidence>
<dbReference type="Pfam" id="PF06441">
    <property type="entry name" value="EHN"/>
    <property type="match status" value="1"/>
</dbReference>
<dbReference type="InterPro" id="IPR029058">
    <property type="entry name" value="AB_hydrolase_fold"/>
</dbReference>